<dbReference type="EMBL" id="FQUF01000026">
    <property type="protein sequence ID" value="SHF01301.1"/>
    <property type="molecule type" value="Genomic_DNA"/>
</dbReference>
<evidence type="ECO:0000313" key="3">
    <source>
        <dbReference type="EMBL" id="SHF01301.1"/>
    </source>
</evidence>
<evidence type="ECO:0000313" key="4">
    <source>
        <dbReference type="Proteomes" id="UP000184128"/>
    </source>
</evidence>
<dbReference type="OrthoDB" id="9807664at2"/>
<gene>
    <name evidence="3" type="ORF">SAMN02745249_01621</name>
</gene>
<evidence type="ECO:0000256" key="1">
    <source>
        <dbReference type="PIRSR" id="PIRSR605019-1"/>
    </source>
</evidence>
<dbReference type="Pfam" id="PF03352">
    <property type="entry name" value="Adenine_glyco"/>
    <property type="match status" value="1"/>
</dbReference>
<keyword evidence="1" id="KW-0479">Metal-binding</keyword>
<dbReference type="GO" id="GO:0008725">
    <property type="term" value="F:DNA-3-methyladenine glycosylase activity"/>
    <property type="evidence" value="ECO:0007669"/>
    <property type="project" value="InterPro"/>
</dbReference>
<dbReference type="InterPro" id="IPR011257">
    <property type="entry name" value="DNA_glycosylase"/>
</dbReference>
<dbReference type="Proteomes" id="UP000184128">
    <property type="component" value="Unassembled WGS sequence"/>
</dbReference>
<proteinExistence type="predicted"/>
<dbReference type="InterPro" id="IPR052891">
    <property type="entry name" value="DNA-3mA_glycosylase"/>
</dbReference>
<dbReference type="AlphaFoldDB" id="A0A1M4Y6B2"/>
<keyword evidence="4" id="KW-1185">Reference proteome</keyword>
<dbReference type="SUPFAM" id="SSF48150">
    <property type="entry name" value="DNA-glycosylase"/>
    <property type="match status" value="1"/>
</dbReference>
<keyword evidence="2" id="KW-0472">Membrane</keyword>
<sequence length="185" mass="22257">MKKKEITRCEWVQNKPDYYMDYHDNIWGKPEYEDQELFKWLSLEIFHIGLSWQLVLSKYDQFMAAFDDFDIQTVAAYDEDKVTELMENEGIIRYRRKIEAIIHNARQVLDIQNEFGHFSEYIWQFTNHKQIINHLNIRLTKSPLSDQVTKDLKKRGFMFIGSVTIYSYLQAIGIINDHDLTCDFR</sequence>
<dbReference type="STRING" id="1121025.SAMN02745249_01621"/>
<evidence type="ECO:0000256" key="2">
    <source>
        <dbReference type="SAM" id="Phobius"/>
    </source>
</evidence>
<accession>A0A1M4Y6B2</accession>
<organism evidence="3 4">
    <name type="scientific">Atopostipes suicloacalis DSM 15692</name>
    <dbReference type="NCBI Taxonomy" id="1121025"/>
    <lineage>
        <taxon>Bacteria</taxon>
        <taxon>Bacillati</taxon>
        <taxon>Bacillota</taxon>
        <taxon>Bacilli</taxon>
        <taxon>Lactobacillales</taxon>
        <taxon>Carnobacteriaceae</taxon>
        <taxon>Atopostipes</taxon>
    </lineage>
</organism>
<dbReference type="GO" id="GO:0046872">
    <property type="term" value="F:metal ion binding"/>
    <property type="evidence" value="ECO:0007669"/>
    <property type="project" value="UniProtKB-KW"/>
</dbReference>
<dbReference type="InterPro" id="IPR005019">
    <property type="entry name" value="Adenine_glyco"/>
</dbReference>
<dbReference type="Gene3D" id="1.10.340.30">
    <property type="entry name" value="Hypothetical protein, domain 2"/>
    <property type="match status" value="1"/>
</dbReference>
<protein>
    <submittedName>
        <fullName evidence="3">DNA-3-methyladenine glycosylase I</fullName>
    </submittedName>
</protein>
<dbReference type="RefSeq" id="WP_073298352.1">
    <property type="nucleotide sequence ID" value="NZ_FQUF01000026.1"/>
</dbReference>
<keyword evidence="2" id="KW-1133">Transmembrane helix</keyword>
<feature type="binding site" evidence="1">
    <location>
        <position position="9"/>
    </location>
    <ligand>
        <name>Zn(2+)</name>
        <dbReference type="ChEBI" id="CHEBI:29105"/>
    </ligand>
</feature>
<dbReference type="PANTHER" id="PTHR30037:SF4">
    <property type="entry name" value="DNA-3-METHYLADENINE GLYCOSYLASE I"/>
    <property type="match status" value="1"/>
</dbReference>
<feature type="binding site" evidence="1">
    <location>
        <position position="23"/>
    </location>
    <ligand>
        <name>Zn(2+)</name>
        <dbReference type="ChEBI" id="CHEBI:29105"/>
    </ligand>
</feature>
<feature type="binding site" evidence="1">
    <location>
        <position position="178"/>
    </location>
    <ligand>
        <name>Zn(2+)</name>
        <dbReference type="ChEBI" id="CHEBI:29105"/>
    </ligand>
</feature>
<dbReference type="PANTHER" id="PTHR30037">
    <property type="entry name" value="DNA-3-METHYLADENINE GLYCOSYLASE 1"/>
    <property type="match status" value="1"/>
</dbReference>
<feature type="binding site" evidence="1">
    <location>
        <position position="182"/>
    </location>
    <ligand>
        <name>Zn(2+)</name>
        <dbReference type="ChEBI" id="CHEBI:29105"/>
    </ligand>
</feature>
<feature type="transmembrane region" description="Helical" evidence="2">
    <location>
        <begin position="157"/>
        <end position="175"/>
    </location>
</feature>
<keyword evidence="2" id="KW-0812">Transmembrane</keyword>
<name>A0A1M4Y6B2_9LACT</name>
<dbReference type="GO" id="GO:0006284">
    <property type="term" value="P:base-excision repair"/>
    <property type="evidence" value="ECO:0007669"/>
    <property type="project" value="InterPro"/>
</dbReference>
<reference evidence="3 4" key="1">
    <citation type="submission" date="2016-11" db="EMBL/GenBank/DDBJ databases">
        <authorList>
            <person name="Jaros S."/>
            <person name="Januszkiewicz K."/>
            <person name="Wedrychowicz H."/>
        </authorList>
    </citation>
    <scope>NUCLEOTIDE SEQUENCE [LARGE SCALE GENOMIC DNA]</scope>
    <source>
        <strain evidence="3 4">DSM 15692</strain>
    </source>
</reference>
<keyword evidence="1" id="KW-0862">Zinc</keyword>